<dbReference type="GO" id="GO:0016125">
    <property type="term" value="P:sterol metabolic process"/>
    <property type="evidence" value="ECO:0007669"/>
    <property type="project" value="UniProtKB-UniRule"/>
</dbReference>
<reference evidence="11" key="1">
    <citation type="journal article" date="2020" name="Nat. Commun.">
        <title>Large-scale genome sequencing of mycorrhizal fungi provides insights into the early evolution of symbiotic traits.</title>
        <authorList>
            <person name="Miyauchi S."/>
            <person name="Kiss E."/>
            <person name="Kuo A."/>
            <person name="Drula E."/>
            <person name="Kohler A."/>
            <person name="Sanchez-Garcia M."/>
            <person name="Morin E."/>
            <person name="Andreopoulos B."/>
            <person name="Barry K.W."/>
            <person name="Bonito G."/>
            <person name="Buee M."/>
            <person name="Carver A."/>
            <person name="Chen C."/>
            <person name="Cichocki N."/>
            <person name="Clum A."/>
            <person name="Culley D."/>
            <person name="Crous P.W."/>
            <person name="Fauchery L."/>
            <person name="Girlanda M."/>
            <person name="Hayes R.D."/>
            <person name="Keri Z."/>
            <person name="LaButti K."/>
            <person name="Lipzen A."/>
            <person name="Lombard V."/>
            <person name="Magnuson J."/>
            <person name="Maillard F."/>
            <person name="Murat C."/>
            <person name="Nolan M."/>
            <person name="Ohm R.A."/>
            <person name="Pangilinan J."/>
            <person name="Pereira M.F."/>
            <person name="Perotto S."/>
            <person name="Peter M."/>
            <person name="Pfister S."/>
            <person name="Riley R."/>
            <person name="Sitrit Y."/>
            <person name="Stielow J.B."/>
            <person name="Szollosi G."/>
            <person name="Zifcakova L."/>
            <person name="Stursova M."/>
            <person name="Spatafora J.W."/>
            <person name="Tedersoo L."/>
            <person name="Vaario L.M."/>
            <person name="Yamada A."/>
            <person name="Yan M."/>
            <person name="Wang P."/>
            <person name="Xu J."/>
            <person name="Bruns T."/>
            <person name="Baldrian P."/>
            <person name="Vilgalys R."/>
            <person name="Dunand C."/>
            <person name="Henrissat B."/>
            <person name="Grigoriev I.V."/>
            <person name="Hibbett D."/>
            <person name="Nagy L.G."/>
            <person name="Martin F.M."/>
        </authorList>
    </citation>
    <scope>NUCLEOTIDE SEQUENCE</scope>
    <source>
        <strain evidence="11">UH-Tt-Lm1</strain>
    </source>
</reference>
<keyword evidence="7 10" id="KW-0445">Lipid transport</keyword>
<comment type="function">
    <text evidence="10">Mediator of sterol homeostasis involved in sterol uptake, trafficking and distribution into membranes.</text>
</comment>
<dbReference type="InterPro" id="IPR007290">
    <property type="entry name" value="Arv1"/>
</dbReference>
<evidence type="ECO:0000256" key="5">
    <source>
        <dbReference type="ARBA" id="ARBA00022824"/>
    </source>
</evidence>
<dbReference type="OrthoDB" id="2192830at2759"/>
<proteinExistence type="inferred from homology"/>
<dbReference type="Pfam" id="PF04161">
    <property type="entry name" value="Arv1"/>
    <property type="match status" value="1"/>
</dbReference>
<dbReference type="GO" id="GO:0000139">
    <property type="term" value="C:Golgi membrane"/>
    <property type="evidence" value="ECO:0007669"/>
    <property type="project" value="UniProtKB-SubCell"/>
</dbReference>
<dbReference type="GO" id="GO:0005789">
    <property type="term" value="C:endoplasmic reticulum membrane"/>
    <property type="evidence" value="ECO:0007669"/>
    <property type="project" value="UniProtKB-SubCell"/>
</dbReference>
<evidence type="ECO:0000256" key="7">
    <source>
        <dbReference type="ARBA" id="ARBA00023055"/>
    </source>
</evidence>
<keyword evidence="12" id="KW-1185">Reference proteome</keyword>
<dbReference type="AlphaFoldDB" id="A0A9P6LB90"/>
<evidence type="ECO:0000256" key="8">
    <source>
        <dbReference type="ARBA" id="ARBA00023098"/>
    </source>
</evidence>
<comment type="subcellular location">
    <subcellularLocation>
        <location evidence="1 10">Endoplasmic reticulum membrane</location>
        <topology evidence="1 10">Multi-pass membrane protein</topology>
    </subcellularLocation>
    <subcellularLocation>
        <location evidence="10">Golgi apparatus membrane</location>
        <topology evidence="10">Multi-pass membrane protein</topology>
    </subcellularLocation>
</comment>
<dbReference type="GO" id="GO:0032541">
    <property type="term" value="C:cortical endoplasmic reticulum"/>
    <property type="evidence" value="ECO:0007669"/>
    <property type="project" value="TreeGrafter"/>
</dbReference>
<gene>
    <name evidence="11" type="ORF">BJ322DRAFT_999429</name>
</gene>
<dbReference type="GO" id="GO:0006665">
    <property type="term" value="P:sphingolipid metabolic process"/>
    <property type="evidence" value="ECO:0007669"/>
    <property type="project" value="UniProtKB-UniRule"/>
</dbReference>
<comment type="function">
    <text evidence="10">Regulates also the sphingolipid metabolism.</text>
</comment>
<keyword evidence="9" id="KW-0472">Membrane</keyword>
<evidence type="ECO:0000256" key="9">
    <source>
        <dbReference type="ARBA" id="ARBA00023136"/>
    </source>
</evidence>
<keyword evidence="6" id="KW-1133">Transmembrane helix</keyword>
<keyword evidence="5 10" id="KW-0256">Endoplasmic reticulum</keyword>
<dbReference type="EMBL" id="WIUZ02000002">
    <property type="protein sequence ID" value="KAF9790640.1"/>
    <property type="molecule type" value="Genomic_DNA"/>
</dbReference>
<evidence type="ECO:0000256" key="3">
    <source>
        <dbReference type="ARBA" id="ARBA00022448"/>
    </source>
</evidence>
<comment type="similarity">
    <text evidence="2 10">Belongs to the ARV1 family.</text>
</comment>
<evidence type="ECO:0000256" key="2">
    <source>
        <dbReference type="ARBA" id="ARBA00009187"/>
    </source>
</evidence>
<dbReference type="PANTHER" id="PTHR14467:SF0">
    <property type="entry name" value="PROTEIN ARV1"/>
    <property type="match status" value="1"/>
</dbReference>
<sequence>MPICIHCGQPTPYLYTVYQSAYNFRLEQCPSCKEFADPHVQHDTTTLLLDLILLKRDVYRHLLFNRGTGARMVYDAVGTKSSLPREKEEDAKGQQKLTEWDKEVARWKLIMRLGAALIWVDAFIRWTHLNIDRDVFGREAEGIPWSQVETELCLRVFIGCIVETLAFHAGVTLGCYITLRYLNWHNSRKKSPTPPSGIRQQFRFSHVPLTLLYSSLSKLFLLFLLSIWKPSTTNSTQIFTERAKGTILAHPIINSALEILDDDKLDKEWVVRNILGGMAAGFGLRVVLDCNPSFTTVIILLGWGAKTGVARFVSPWLGGDQRTEEIWLSYSIP</sequence>
<evidence type="ECO:0000256" key="1">
    <source>
        <dbReference type="ARBA" id="ARBA00004477"/>
    </source>
</evidence>
<keyword evidence="8 10" id="KW-0443">Lipid metabolism</keyword>
<evidence type="ECO:0000256" key="10">
    <source>
        <dbReference type="RuleBase" id="RU368065"/>
    </source>
</evidence>
<protein>
    <recommendedName>
        <fullName evidence="10">Protein ARV</fullName>
    </recommendedName>
</protein>
<dbReference type="Proteomes" id="UP000736335">
    <property type="component" value="Unassembled WGS sequence"/>
</dbReference>
<accession>A0A9P6LB90</accession>
<dbReference type="PANTHER" id="PTHR14467">
    <property type="entry name" value="ARV1"/>
    <property type="match status" value="1"/>
</dbReference>
<evidence type="ECO:0000313" key="12">
    <source>
        <dbReference type="Proteomes" id="UP000736335"/>
    </source>
</evidence>
<keyword evidence="4" id="KW-0812">Transmembrane</keyword>
<name>A0A9P6LB90_9AGAM</name>
<keyword evidence="10" id="KW-0746">Sphingolipid metabolism</keyword>
<evidence type="ECO:0000313" key="11">
    <source>
        <dbReference type="EMBL" id="KAF9790640.1"/>
    </source>
</evidence>
<keyword evidence="3 10" id="KW-0813">Transport</keyword>
<evidence type="ECO:0000256" key="6">
    <source>
        <dbReference type="ARBA" id="ARBA00022989"/>
    </source>
</evidence>
<comment type="caution">
    <text evidence="11">The sequence shown here is derived from an EMBL/GenBank/DDBJ whole genome shotgun (WGS) entry which is preliminary data.</text>
</comment>
<organism evidence="11 12">
    <name type="scientific">Thelephora terrestris</name>
    <dbReference type="NCBI Taxonomy" id="56493"/>
    <lineage>
        <taxon>Eukaryota</taxon>
        <taxon>Fungi</taxon>
        <taxon>Dikarya</taxon>
        <taxon>Basidiomycota</taxon>
        <taxon>Agaricomycotina</taxon>
        <taxon>Agaricomycetes</taxon>
        <taxon>Thelephorales</taxon>
        <taxon>Thelephoraceae</taxon>
        <taxon>Thelephora</taxon>
    </lineage>
</organism>
<evidence type="ECO:0000256" key="4">
    <source>
        <dbReference type="ARBA" id="ARBA00022692"/>
    </source>
</evidence>
<keyword evidence="10" id="KW-0333">Golgi apparatus</keyword>
<dbReference type="GO" id="GO:0097036">
    <property type="term" value="P:regulation of plasma membrane sterol distribution"/>
    <property type="evidence" value="ECO:0007669"/>
    <property type="project" value="UniProtKB-UniRule"/>
</dbReference>
<dbReference type="GO" id="GO:0032366">
    <property type="term" value="P:intracellular sterol transport"/>
    <property type="evidence" value="ECO:0007669"/>
    <property type="project" value="UniProtKB-UniRule"/>
</dbReference>
<reference evidence="11" key="2">
    <citation type="submission" date="2020-11" db="EMBL/GenBank/DDBJ databases">
        <authorList>
            <consortium name="DOE Joint Genome Institute"/>
            <person name="Kuo A."/>
            <person name="Miyauchi S."/>
            <person name="Kiss E."/>
            <person name="Drula E."/>
            <person name="Kohler A."/>
            <person name="Sanchez-Garcia M."/>
            <person name="Andreopoulos B."/>
            <person name="Barry K.W."/>
            <person name="Bonito G."/>
            <person name="Buee M."/>
            <person name="Carver A."/>
            <person name="Chen C."/>
            <person name="Cichocki N."/>
            <person name="Clum A."/>
            <person name="Culley D."/>
            <person name="Crous P.W."/>
            <person name="Fauchery L."/>
            <person name="Girlanda M."/>
            <person name="Hayes R."/>
            <person name="Keri Z."/>
            <person name="Labutti K."/>
            <person name="Lipzen A."/>
            <person name="Lombard V."/>
            <person name="Magnuson J."/>
            <person name="Maillard F."/>
            <person name="Morin E."/>
            <person name="Murat C."/>
            <person name="Nolan M."/>
            <person name="Ohm R."/>
            <person name="Pangilinan J."/>
            <person name="Pereira M."/>
            <person name="Perotto S."/>
            <person name="Peter M."/>
            <person name="Riley R."/>
            <person name="Sitrit Y."/>
            <person name="Stielow B."/>
            <person name="Szollosi G."/>
            <person name="Zifcakova L."/>
            <person name="Stursova M."/>
            <person name="Spatafora J.W."/>
            <person name="Tedersoo L."/>
            <person name="Vaario L.-M."/>
            <person name="Yamada A."/>
            <person name="Yan M."/>
            <person name="Wang P."/>
            <person name="Xu J."/>
            <person name="Bruns T."/>
            <person name="Baldrian P."/>
            <person name="Vilgalys R."/>
            <person name="Henrissat B."/>
            <person name="Grigoriev I.V."/>
            <person name="Hibbett D."/>
            <person name="Nagy L.G."/>
            <person name="Martin F.M."/>
        </authorList>
    </citation>
    <scope>NUCLEOTIDE SEQUENCE</scope>
    <source>
        <strain evidence="11">UH-Tt-Lm1</strain>
    </source>
</reference>